<dbReference type="Gene3D" id="1.10.287.130">
    <property type="match status" value="1"/>
</dbReference>
<feature type="domain" description="Histidine kinase" evidence="16">
    <location>
        <begin position="694"/>
        <end position="914"/>
    </location>
</feature>
<keyword evidence="6" id="KW-0808">Transferase</keyword>
<dbReference type="InterPro" id="IPR001789">
    <property type="entry name" value="Sig_transdc_resp-reg_receiver"/>
</dbReference>
<dbReference type="Pfam" id="PF00512">
    <property type="entry name" value="HisKA"/>
    <property type="match status" value="1"/>
</dbReference>
<dbReference type="SUPFAM" id="SSF52172">
    <property type="entry name" value="CheY-like"/>
    <property type="match status" value="2"/>
</dbReference>
<dbReference type="GO" id="GO:0005886">
    <property type="term" value="C:plasma membrane"/>
    <property type="evidence" value="ECO:0007669"/>
    <property type="project" value="UniProtKB-SubCell"/>
</dbReference>
<comment type="caution">
    <text evidence="19">The sequence shown here is derived from an EMBL/GenBank/DDBJ whole genome shotgun (WGS) entry which is preliminary data.</text>
</comment>
<dbReference type="SMART" id="SM00387">
    <property type="entry name" value="HATPase_c"/>
    <property type="match status" value="1"/>
</dbReference>
<feature type="region of interest" description="Disordered" evidence="15">
    <location>
        <begin position="1"/>
        <end position="20"/>
    </location>
</feature>
<dbReference type="AlphaFoldDB" id="A0A2G1QII6"/>
<evidence type="ECO:0000313" key="20">
    <source>
        <dbReference type="Proteomes" id="UP000221168"/>
    </source>
</evidence>
<dbReference type="Pfam" id="PF02518">
    <property type="entry name" value="HATPase_c"/>
    <property type="match status" value="1"/>
</dbReference>
<gene>
    <name evidence="19" type="ORF">CSC94_19650</name>
</gene>
<dbReference type="PANTHER" id="PTHR45339:SF1">
    <property type="entry name" value="HYBRID SIGNAL TRANSDUCTION HISTIDINE KINASE J"/>
    <property type="match status" value="1"/>
</dbReference>
<dbReference type="InterPro" id="IPR013656">
    <property type="entry name" value="PAS_4"/>
</dbReference>
<dbReference type="InterPro" id="IPR004358">
    <property type="entry name" value="Sig_transdc_His_kin-like_C"/>
</dbReference>
<dbReference type="FunFam" id="1.10.287.130:FF:000003">
    <property type="entry name" value="Histidine kinase"/>
    <property type="match status" value="1"/>
</dbReference>
<evidence type="ECO:0000259" key="18">
    <source>
        <dbReference type="PROSITE" id="PS50113"/>
    </source>
</evidence>
<evidence type="ECO:0000256" key="7">
    <source>
        <dbReference type="ARBA" id="ARBA00022692"/>
    </source>
</evidence>
<proteinExistence type="predicted"/>
<dbReference type="Gene3D" id="3.30.565.10">
    <property type="entry name" value="Histidine kinase-like ATPase, C-terminal domain"/>
    <property type="match status" value="1"/>
</dbReference>
<dbReference type="OrthoDB" id="9810730at2"/>
<dbReference type="InterPro" id="IPR000014">
    <property type="entry name" value="PAS"/>
</dbReference>
<keyword evidence="13" id="KW-0472">Membrane</keyword>
<dbReference type="Gene3D" id="3.40.50.2300">
    <property type="match status" value="2"/>
</dbReference>
<dbReference type="InterPro" id="IPR036097">
    <property type="entry name" value="HisK_dim/P_sf"/>
</dbReference>
<evidence type="ECO:0000256" key="12">
    <source>
        <dbReference type="ARBA" id="ARBA00023012"/>
    </source>
</evidence>
<dbReference type="CDD" id="cd00082">
    <property type="entry name" value="HisKA"/>
    <property type="match status" value="1"/>
</dbReference>
<evidence type="ECO:0000256" key="6">
    <source>
        <dbReference type="ARBA" id="ARBA00022679"/>
    </source>
</evidence>
<evidence type="ECO:0000259" key="16">
    <source>
        <dbReference type="PROSITE" id="PS50109"/>
    </source>
</evidence>
<keyword evidence="7" id="KW-0812">Transmembrane</keyword>
<protein>
    <recommendedName>
        <fullName evidence="3">histidine kinase</fullName>
        <ecNumber evidence="3">2.7.13.3</ecNumber>
    </recommendedName>
</protein>
<dbReference type="Pfam" id="PF12860">
    <property type="entry name" value="PAS_7"/>
    <property type="match status" value="2"/>
</dbReference>
<feature type="modified residue" description="4-aspartylphosphate" evidence="14">
    <location>
        <position position="986"/>
    </location>
</feature>
<feature type="domain" description="Response regulatory" evidence="17">
    <location>
        <begin position="1109"/>
        <end position="1228"/>
    </location>
</feature>
<dbReference type="Gene3D" id="3.30.450.20">
    <property type="entry name" value="PAS domain"/>
    <property type="match status" value="5"/>
</dbReference>
<sequence length="1239" mass="136986">MTRTHDHKAKAPGHAAGSDRGHLGSDEVWRLLEAAADWVYELDAEGRFTWVSDSIRGSGVSPSMLVGYTREQVFSRIALSADQMAAHLSLISERKPFRDFRGAFTSRDGTFHYFITSGFPLFDEDGTFLGYRGVSRDVSALLSDEDGFTALQKQLDQSRKLLQSVFSSLEGGVIVYDVHDRLYMTNEAMRALYPDLDRSLFAPGTTLEAFLGALFDSGQVVHGPEADRGEWVAERVRRYQQPFEEYDVRLANGRWVRFSNKRMEDGTFIGLRTDITALKEREAALENALANASLANEVINGLDQAIFVKDEDLRFVCANRAMARTLDLEVPSINGKLAADLVARDLAEQFEASERAVLETGEPYMALESWEAGGETRWRTVRKNRIIAADGRTYVAGFLNDVTELKKGESEAAAARVEAEAARRRLQGAIDAMTDGFVLWDENDVLVACNDAFRKQFEFLPDLREGRTFSEMFLEFARSGIVAEAVGREEAWVAENGAKRAEEIGQEIVFKTHDGRWMMRRDEMTPLGDRVGIRTDITAVKEREEEARRANQLLQDAVDAMDQSFTIFGEDDRLTIANKAFLDSQEGAPVTVGMTFSQLVETLAFHHIESESGRWRWIRRQHALRDEALAHDGPMELNRSDGRWHLLDLRRTSTGTLLDIRMDITEAKEREIALNEARRKAELADRAKSEFLANMSHEIRTPMNGVLGMAELLAKTALSSKQRTFTDIIVKSGNALLTIINDILDFSKIDAGQLVLDPVPFTLAEAVEDVATLMSVRAKEKDLELIVRIDPNLRSSYVGDAGRVRQIITNLMGNAVKFTETGHVLVDVTGQDLGERSRLRISVSDTGIGIPDDKLQCVFEKFSQVDSSSTRRHEGTGLGLAITSRLADLMGGRIGAESELGEGSTFWVEIELENHGERARTVKTPVDITGARIIVIDDNEVNRSILMEQMQSWSFDACAAKDGREGMAILKAAAGYGLAVDCVVLDYQMPGMNGAQVAAAIRSDPKLADVSIILLSSVDQGLESELSARLGISASLVKPVRSSALLDAIVNAVQERRAGPSAPGQVFVAAQPPAVEVSVSEEERADPPDPAPEPAAAPVAATNDRHRIDILVAEDNEVNQLVLTQILADTGYSFKMVNNGELAVEAWDDMSPRLVLMDVSMPQMNGLEATAHIRRAEQRDGRARTPIVGVTAHALKGDRERCLESGMDDYLSKPISPDTLLRKVGEWLDDKEKTNSRFG</sequence>
<dbReference type="SMART" id="SM00091">
    <property type="entry name" value="PAS"/>
    <property type="match status" value="4"/>
</dbReference>
<comment type="catalytic activity">
    <reaction evidence="1">
        <text>ATP + protein L-histidine = ADP + protein N-phospho-L-histidine.</text>
        <dbReference type="EC" id="2.7.13.3"/>
    </reaction>
</comment>
<dbReference type="InterPro" id="IPR035965">
    <property type="entry name" value="PAS-like_dom_sf"/>
</dbReference>
<evidence type="ECO:0000256" key="2">
    <source>
        <dbReference type="ARBA" id="ARBA00004651"/>
    </source>
</evidence>
<feature type="domain" description="Response regulatory" evidence="17">
    <location>
        <begin position="932"/>
        <end position="1053"/>
    </location>
</feature>
<dbReference type="SMART" id="SM00388">
    <property type="entry name" value="HisKA"/>
    <property type="match status" value="1"/>
</dbReference>
<dbReference type="FunFam" id="3.30.565.10:FF:000010">
    <property type="entry name" value="Sensor histidine kinase RcsC"/>
    <property type="match status" value="1"/>
</dbReference>
<evidence type="ECO:0000259" key="17">
    <source>
        <dbReference type="PROSITE" id="PS50110"/>
    </source>
</evidence>
<dbReference type="InterPro" id="IPR000700">
    <property type="entry name" value="PAS-assoc_C"/>
</dbReference>
<dbReference type="SUPFAM" id="SSF55874">
    <property type="entry name" value="ATPase domain of HSP90 chaperone/DNA topoisomerase II/histidine kinase"/>
    <property type="match status" value="1"/>
</dbReference>
<feature type="modified residue" description="4-aspartylphosphate" evidence="14">
    <location>
        <position position="1158"/>
    </location>
</feature>
<keyword evidence="4" id="KW-1003">Cell membrane</keyword>
<dbReference type="SUPFAM" id="SSF55785">
    <property type="entry name" value="PYP-like sensor domain (PAS domain)"/>
    <property type="match status" value="5"/>
</dbReference>
<evidence type="ECO:0000313" key="19">
    <source>
        <dbReference type="EMBL" id="PHP65343.1"/>
    </source>
</evidence>
<dbReference type="GO" id="GO:0005524">
    <property type="term" value="F:ATP binding"/>
    <property type="evidence" value="ECO:0007669"/>
    <property type="project" value="UniProtKB-KW"/>
</dbReference>
<keyword evidence="20" id="KW-1185">Reference proteome</keyword>
<dbReference type="Pfam" id="PF00072">
    <property type="entry name" value="Response_reg"/>
    <property type="match status" value="2"/>
</dbReference>
<dbReference type="SMART" id="SM00448">
    <property type="entry name" value="REC"/>
    <property type="match status" value="2"/>
</dbReference>
<dbReference type="PROSITE" id="PS50109">
    <property type="entry name" value="HIS_KIN"/>
    <property type="match status" value="1"/>
</dbReference>
<feature type="compositionally biased region" description="Basic residues" evidence="15">
    <location>
        <begin position="1"/>
        <end position="11"/>
    </location>
</feature>
<dbReference type="InterPro" id="IPR003594">
    <property type="entry name" value="HATPase_dom"/>
</dbReference>
<evidence type="ECO:0000256" key="1">
    <source>
        <dbReference type="ARBA" id="ARBA00000085"/>
    </source>
</evidence>
<keyword evidence="5 14" id="KW-0597">Phosphoprotein</keyword>
<accession>A0A2G1QII6</accession>
<reference evidence="19 20" key="1">
    <citation type="submission" date="2017-10" db="EMBL/GenBank/DDBJ databases">
        <title>Sedimentibacterium mangrovi gen. nov., sp. nov., a novel member of family Phyllobacteriacea isolated from mangrove sediment.</title>
        <authorList>
            <person name="Liao H."/>
            <person name="Tian Y."/>
        </authorList>
    </citation>
    <scope>NUCLEOTIDE SEQUENCE [LARGE SCALE GENOMIC DNA]</scope>
    <source>
        <strain evidence="19 20">X9-2-2</strain>
    </source>
</reference>
<dbReference type="PROSITE" id="PS50113">
    <property type="entry name" value="PAC"/>
    <property type="match status" value="1"/>
</dbReference>
<dbReference type="CDD" id="cd16922">
    <property type="entry name" value="HATPase_EvgS-ArcB-TorS-like"/>
    <property type="match status" value="1"/>
</dbReference>
<evidence type="ECO:0000256" key="14">
    <source>
        <dbReference type="PROSITE-ProRule" id="PRU00169"/>
    </source>
</evidence>
<evidence type="ECO:0000256" key="4">
    <source>
        <dbReference type="ARBA" id="ARBA00022475"/>
    </source>
</evidence>
<organism evidence="19 20">
    <name type="scientific">Zhengella mangrovi</name>
    <dbReference type="NCBI Taxonomy" id="1982044"/>
    <lineage>
        <taxon>Bacteria</taxon>
        <taxon>Pseudomonadati</taxon>
        <taxon>Pseudomonadota</taxon>
        <taxon>Alphaproteobacteria</taxon>
        <taxon>Hyphomicrobiales</taxon>
        <taxon>Notoacmeibacteraceae</taxon>
        <taxon>Zhengella</taxon>
    </lineage>
</organism>
<dbReference type="InterPro" id="IPR011006">
    <property type="entry name" value="CheY-like_superfamily"/>
</dbReference>
<evidence type="ECO:0000256" key="8">
    <source>
        <dbReference type="ARBA" id="ARBA00022741"/>
    </source>
</evidence>
<dbReference type="SUPFAM" id="SSF47384">
    <property type="entry name" value="Homodimeric domain of signal transducing histidine kinase"/>
    <property type="match status" value="1"/>
</dbReference>
<name>A0A2G1QII6_9HYPH</name>
<evidence type="ECO:0000256" key="13">
    <source>
        <dbReference type="ARBA" id="ARBA00023136"/>
    </source>
</evidence>
<dbReference type="Proteomes" id="UP000221168">
    <property type="component" value="Unassembled WGS sequence"/>
</dbReference>
<feature type="region of interest" description="Disordered" evidence="15">
    <location>
        <begin position="1077"/>
        <end position="1100"/>
    </location>
</feature>
<keyword evidence="11" id="KW-1133">Transmembrane helix</keyword>
<evidence type="ECO:0000256" key="5">
    <source>
        <dbReference type="ARBA" id="ARBA00022553"/>
    </source>
</evidence>
<dbReference type="InterPro" id="IPR003661">
    <property type="entry name" value="HisK_dim/P_dom"/>
</dbReference>
<dbReference type="NCBIfam" id="TIGR00229">
    <property type="entry name" value="sensory_box"/>
    <property type="match status" value="1"/>
</dbReference>
<dbReference type="InterPro" id="IPR005467">
    <property type="entry name" value="His_kinase_dom"/>
</dbReference>
<dbReference type="PANTHER" id="PTHR45339">
    <property type="entry name" value="HYBRID SIGNAL TRANSDUCTION HISTIDINE KINASE J"/>
    <property type="match status" value="1"/>
</dbReference>
<evidence type="ECO:0000256" key="10">
    <source>
        <dbReference type="ARBA" id="ARBA00022840"/>
    </source>
</evidence>
<keyword evidence="12" id="KW-0902">Two-component regulatory system</keyword>
<dbReference type="CDD" id="cd17546">
    <property type="entry name" value="REC_hyHK_CKI1_RcsC-like"/>
    <property type="match status" value="2"/>
</dbReference>
<feature type="domain" description="PAC" evidence="18">
    <location>
        <begin position="98"/>
        <end position="150"/>
    </location>
</feature>
<keyword evidence="9 19" id="KW-0418">Kinase</keyword>
<evidence type="ECO:0000256" key="9">
    <source>
        <dbReference type="ARBA" id="ARBA00022777"/>
    </source>
</evidence>
<evidence type="ECO:0000256" key="3">
    <source>
        <dbReference type="ARBA" id="ARBA00012438"/>
    </source>
</evidence>
<keyword evidence="10" id="KW-0067">ATP-binding</keyword>
<comment type="subcellular location">
    <subcellularLocation>
        <location evidence="2">Cell membrane</location>
        <topology evidence="2">Multi-pass membrane protein</topology>
    </subcellularLocation>
</comment>
<dbReference type="InterPro" id="IPR036890">
    <property type="entry name" value="HATPase_C_sf"/>
</dbReference>
<dbReference type="GO" id="GO:0000155">
    <property type="term" value="F:phosphorelay sensor kinase activity"/>
    <property type="evidence" value="ECO:0007669"/>
    <property type="project" value="InterPro"/>
</dbReference>
<dbReference type="CDD" id="cd00130">
    <property type="entry name" value="PAS"/>
    <property type="match status" value="2"/>
</dbReference>
<dbReference type="PRINTS" id="PR00344">
    <property type="entry name" value="BCTRLSENSOR"/>
</dbReference>
<dbReference type="PROSITE" id="PS50110">
    <property type="entry name" value="RESPONSE_REGULATORY"/>
    <property type="match status" value="2"/>
</dbReference>
<evidence type="ECO:0000256" key="15">
    <source>
        <dbReference type="SAM" id="MobiDB-lite"/>
    </source>
</evidence>
<dbReference type="EC" id="2.7.13.3" evidence="3"/>
<dbReference type="RefSeq" id="WP_099308084.1">
    <property type="nucleotide sequence ID" value="NZ_PDVP01000016.1"/>
</dbReference>
<dbReference type="EMBL" id="PDVP01000016">
    <property type="protein sequence ID" value="PHP65343.1"/>
    <property type="molecule type" value="Genomic_DNA"/>
</dbReference>
<dbReference type="Pfam" id="PF08448">
    <property type="entry name" value="PAS_4"/>
    <property type="match status" value="2"/>
</dbReference>
<keyword evidence="8" id="KW-0547">Nucleotide-binding</keyword>
<evidence type="ECO:0000256" key="11">
    <source>
        <dbReference type="ARBA" id="ARBA00022989"/>
    </source>
</evidence>